<evidence type="ECO:0000313" key="1">
    <source>
        <dbReference type="EMBL" id="MCK0531437.1"/>
    </source>
</evidence>
<dbReference type="EMBL" id="JALKHS010000006">
    <property type="protein sequence ID" value="MCK0531437.1"/>
    <property type="molecule type" value="Genomic_DNA"/>
</dbReference>
<sequence length="64" mass="7429">MDQIEIARRGRDPVLREYNAMMKQIERGDPMHPREVQDMINDLVSEGYNTQAAALARANVNWDQ</sequence>
<gene>
    <name evidence="1" type="ORF">MU848_07555</name>
</gene>
<protein>
    <submittedName>
        <fullName evidence="1">Uncharacterized protein</fullName>
    </submittedName>
</protein>
<dbReference type="RefSeq" id="WP_247231054.1">
    <property type="nucleotide sequence ID" value="NZ_JALKHS010000006.1"/>
</dbReference>
<evidence type="ECO:0000313" key="2">
    <source>
        <dbReference type="Proteomes" id="UP001203512"/>
    </source>
</evidence>
<reference evidence="1 2" key="1">
    <citation type="submission" date="2022-04" db="EMBL/GenBank/DDBJ databases">
        <authorList>
            <person name="Huq M.A."/>
        </authorList>
    </citation>
    <scope>NUCLEOTIDE SEQUENCE [LARGE SCALE GENOMIC DNA]</scope>
    <source>
        <strain evidence="1 2">MAH-33</strain>
    </source>
</reference>
<keyword evidence="2" id="KW-1185">Reference proteome</keyword>
<accession>A0ABT0DWE6</accession>
<proteinExistence type="predicted"/>
<organism evidence="1 2">
    <name type="scientific">Sphingobium agri</name>
    <dbReference type="NCBI Taxonomy" id="2933566"/>
    <lineage>
        <taxon>Bacteria</taxon>
        <taxon>Pseudomonadati</taxon>
        <taxon>Pseudomonadota</taxon>
        <taxon>Alphaproteobacteria</taxon>
        <taxon>Sphingomonadales</taxon>
        <taxon>Sphingomonadaceae</taxon>
        <taxon>Sphingobium</taxon>
    </lineage>
</organism>
<name>A0ABT0DWE6_9SPHN</name>
<dbReference type="Proteomes" id="UP001203512">
    <property type="component" value="Unassembled WGS sequence"/>
</dbReference>
<comment type="caution">
    <text evidence="1">The sequence shown here is derived from an EMBL/GenBank/DDBJ whole genome shotgun (WGS) entry which is preliminary data.</text>
</comment>